<dbReference type="AlphaFoldDB" id="A0A0J8FQ91"/>
<dbReference type="Gene3D" id="1.10.1320.10">
    <property type="entry name" value="DNA-directed RNA polymerase, N-terminal domain"/>
    <property type="match status" value="1"/>
</dbReference>
<dbReference type="InterPro" id="IPR043502">
    <property type="entry name" value="DNA/RNA_pol_sf"/>
</dbReference>
<accession>A0A0J8FQ91</accession>
<proteinExistence type="predicted"/>
<organism evidence="2 3">
    <name type="scientific">Pseudomonas fildesensis</name>
    <dbReference type="NCBI Taxonomy" id="1674920"/>
    <lineage>
        <taxon>Bacteria</taxon>
        <taxon>Pseudomonadati</taxon>
        <taxon>Pseudomonadota</taxon>
        <taxon>Gammaproteobacteria</taxon>
        <taxon>Pseudomonadales</taxon>
        <taxon>Pseudomonadaceae</taxon>
        <taxon>Pseudomonas</taxon>
    </lineage>
</organism>
<reference evidence="2 3" key="1">
    <citation type="submission" date="2015-06" db="EMBL/GenBank/DDBJ databases">
        <title>Draft genome sequence of an Antarctic Pseudomonas sp. strain KG01 with full potential for biotechnological applications.</title>
        <authorList>
            <person name="Pavlov M.S."/>
            <person name="Lira F."/>
            <person name="Martinez J.L."/>
            <person name="Marshall S.H."/>
        </authorList>
    </citation>
    <scope>NUCLEOTIDE SEQUENCE [LARGE SCALE GENOMIC DNA]</scope>
    <source>
        <strain evidence="2 3">KG01</strain>
    </source>
</reference>
<feature type="domain" description="DNA-directed RNA polymerase N-terminal" evidence="1">
    <location>
        <begin position="39"/>
        <end position="238"/>
    </location>
</feature>
<dbReference type="SMART" id="SM01311">
    <property type="entry name" value="RPOL_N"/>
    <property type="match status" value="1"/>
</dbReference>
<evidence type="ECO:0000259" key="1">
    <source>
        <dbReference type="SMART" id="SM01311"/>
    </source>
</evidence>
<evidence type="ECO:0000313" key="2">
    <source>
        <dbReference type="EMBL" id="KMT52417.1"/>
    </source>
</evidence>
<protein>
    <submittedName>
        <fullName evidence="2">DNA polymerase</fullName>
    </submittedName>
</protein>
<dbReference type="EMBL" id="LFMW01000035">
    <property type="protein sequence ID" value="KMT52417.1"/>
    <property type="molecule type" value="Genomic_DNA"/>
</dbReference>
<evidence type="ECO:0000313" key="3">
    <source>
        <dbReference type="Proteomes" id="UP000037551"/>
    </source>
</evidence>
<name>A0A0J8FQ91_9PSED</name>
<dbReference type="InterPro" id="IPR037159">
    <property type="entry name" value="RNA_POL_N_sf"/>
</dbReference>
<dbReference type="Proteomes" id="UP000037551">
    <property type="component" value="Unassembled WGS sequence"/>
</dbReference>
<dbReference type="Pfam" id="PF14700">
    <property type="entry name" value="RPOL_N"/>
    <property type="match status" value="1"/>
</dbReference>
<comment type="caution">
    <text evidence="2">The sequence shown here is derived from an EMBL/GenBank/DDBJ whole genome shotgun (WGS) entry which is preliminary data.</text>
</comment>
<gene>
    <name evidence="2" type="ORF">ACR52_27315</name>
</gene>
<dbReference type="SUPFAM" id="SSF56672">
    <property type="entry name" value="DNA/RNA polymerases"/>
    <property type="match status" value="1"/>
</dbReference>
<dbReference type="STRING" id="1674920.ACR52_27315"/>
<sequence length="239" mass="27148">MSAESQTIQLTKHDFSAITDVSSWAYETLSNIYGPDLAAAQLSLEHEAYTLGEDYFKKILERSIDRNEFADNATAKPVLASLIPLMAKAFEDWVEHQVNKVKRKNIGLPYLQLVKAENVAAITVKTVLNMVAKKGPLSVQQVSVAVGKAVEEEARFGRIREQEAEHFNKRIRPALNKRNGHTYKVKFMEKVEAHMMAANELTTKWTSWDALDNYVTFHIGVKLLELLIESTQLVEMRRE</sequence>
<keyword evidence="3" id="KW-1185">Reference proteome</keyword>
<dbReference type="InterPro" id="IPR029262">
    <property type="entry name" value="RPOL_N"/>
</dbReference>
<feature type="non-terminal residue" evidence="2">
    <location>
        <position position="239"/>
    </location>
</feature>